<proteinExistence type="predicted"/>
<dbReference type="Gene3D" id="1.10.1760.20">
    <property type="match status" value="1"/>
</dbReference>
<dbReference type="GO" id="GO:0022857">
    <property type="term" value="F:transmembrane transporter activity"/>
    <property type="evidence" value="ECO:0007669"/>
    <property type="project" value="InterPro"/>
</dbReference>
<protein>
    <submittedName>
        <fullName evidence="1">Uncharacterized protein</fullName>
    </submittedName>
</protein>
<keyword evidence="2" id="KW-1185">Reference proteome</keyword>
<dbReference type="STRING" id="84029.CROST_15540"/>
<sequence>MKQNTKNLSRAALLLAIAIVFQFIGKNFPDSQVFVGPAVNAILILSAFVSGTGLGIMVGIFTPLLAFLLGQLNPMLGPFIPFVIIGNALYVLCFGLLKNKGIILSYTGIVIAAVVKFAFLDLSATKIVHALNILPKGQKGQLATKLLAKSMTTPQLITGLIGGIIAVIIISILKRNKVLNNN</sequence>
<dbReference type="Pfam" id="PF12822">
    <property type="entry name" value="ECF_trnsprt"/>
    <property type="match status" value="1"/>
</dbReference>
<dbReference type="EMBL" id="CP096983">
    <property type="protein sequence ID" value="URZ10051.1"/>
    <property type="molecule type" value="Genomic_DNA"/>
</dbReference>
<evidence type="ECO:0000313" key="1">
    <source>
        <dbReference type="EMBL" id="URZ10051.1"/>
    </source>
</evidence>
<accession>A0A1S8LA08</accession>
<dbReference type="AlphaFoldDB" id="A0A1S8LA08"/>
<reference evidence="1 2" key="1">
    <citation type="submission" date="2022-04" db="EMBL/GenBank/DDBJ databases">
        <title>Genome sequence of C. roseum typestrain.</title>
        <authorList>
            <person name="Poehlein A."/>
            <person name="Schoch T."/>
            <person name="Duerre P."/>
            <person name="Daniel R."/>
        </authorList>
    </citation>
    <scope>NUCLEOTIDE SEQUENCE [LARGE SCALE GENOMIC DNA]</scope>
    <source>
        <strain evidence="1 2">DSM 7320</strain>
    </source>
</reference>
<dbReference type="KEGG" id="crw:CROST_007590"/>
<evidence type="ECO:0000313" key="2">
    <source>
        <dbReference type="Proteomes" id="UP000190951"/>
    </source>
</evidence>
<dbReference type="Proteomes" id="UP000190951">
    <property type="component" value="Chromosome"/>
</dbReference>
<dbReference type="InterPro" id="IPR024529">
    <property type="entry name" value="ECF_trnsprt_substrate-spec"/>
</dbReference>
<name>A0A1S8LA08_9CLOT</name>
<organism evidence="1 2">
    <name type="scientific">Clostridium felsineum</name>
    <dbReference type="NCBI Taxonomy" id="36839"/>
    <lineage>
        <taxon>Bacteria</taxon>
        <taxon>Bacillati</taxon>
        <taxon>Bacillota</taxon>
        <taxon>Clostridia</taxon>
        <taxon>Eubacteriales</taxon>
        <taxon>Clostridiaceae</taxon>
        <taxon>Clostridium</taxon>
    </lineage>
</organism>
<gene>
    <name evidence="1" type="ORF">CROST_007590</name>
</gene>
<dbReference type="RefSeq" id="WP_077833094.1">
    <property type="nucleotide sequence ID" value="NZ_CP096983.1"/>
</dbReference>